<dbReference type="Gene3D" id="3.40.366.10">
    <property type="entry name" value="Malonyl-Coenzyme A Acyl Carrier Protein, domain 2"/>
    <property type="match status" value="1"/>
</dbReference>
<sequence>MNIALLFPGQGSQYIGMGNELCNQFEVAGRTFEEAGDLLNIDVSALCNNSPEQFNRTDMLQPILLTLSVAAYRVLEQETTLAISFGAGHSLGEYSALVCSGAISFADGLQIVQKRGRFMESLAPAGGGMLAVLGSTIEDIQEVCSQIERSGKRVVLANCNSDSEVILSGDVAAIQAAGRELEKRGAIIKTLPVSGAFHSPYMELASEKMKVELQHLKVSYESRKWDVFSNVTALPYESEEQVRNLLAEQMVSQVRWNDTMNELVQRGADSFIEVGPKAVLTKLMKQKFPTTRCFPMEGQQQLQLIKSELGAKETTREPSTAVGQWGEEFIGRCLAIAAATRNRNPNNAEYESAVVASNEKLRLLKQTVESEKIATIGQIQKSMELLKTILMFKKALDEEVRERIRMLEENPKFKHFFQ</sequence>
<evidence type="ECO:0000259" key="5">
    <source>
        <dbReference type="SMART" id="SM00827"/>
    </source>
</evidence>
<evidence type="ECO:0000256" key="4">
    <source>
        <dbReference type="ARBA" id="ARBA00048462"/>
    </source>
</evidence>
<dbReference type="Proteomes" id="UP000005387">
    <property type="component" value="Unassembled WGS sequence"/>
</dbReference>
<evidence type="ECO:0000256" key="3">
    <source>
        <dbReference type="ARBA" id="ARBA00023315"/>
    </source>
</evidence>
<dbReference type="InterPro" id="IPR014043">
    <property type="entry name" value="Acyl_transferase_dom"/>
</dbReference>
<dbReference type="SUPFAM" id="SSF55048">
    <property type="entry name" value="Probable ACP-binding domain of malonyl-CoA ACP transacylase"/>
    <property type="match status" value="1"/>
</dbReference>
<reference evidence="6 7" key="1">
    <citation type="submission" date="2010-07" db="EMBL/GenBank/DDBJ databases">
        <title>The draft genome of Paenibacillus curdlanolyticus YK9.</title>
        <authorList>
            <consortium name="US DOE Joint Genome Institute (JGI-PGF)"/>
            <person name="Lucas S."/>
            <person name="Copeland A."/>
            <person name="Lapidus A."/>
            <person name="Cheng J.-F."/>
            <person name="Bruce D."/>
            <person name="Goodwin L."/>
            <person name="Pitluck S."/>
            <person name="Land M.L."/>
            <person name="Hauser L."/>
            <person name="Chang Y.-J."/>
            <person name="Jeffries C."/>
            <person name="Anderson I.J."/>
            <person name="Johnson E."/>
            <person name="Loganathan U."/>
            <person name="Mulhopadhyay B."/>
            <person name="Kyrpides N."/>
            <person name="Woyke T.J."/>
        </authorList>
    </citation>
    <scope>NUCLEOTIDE SEQUENCE [LARGE SCALE GENOMIC DNA]</scope>
    <source>
        <strain evidence="6 7">YK9</strain>
    </source>
</reference>
<keyword evidence="3" id="KW-0012">Acyltransferase</keyword>
<dbReference type="InterPro" id="IPR050858">
    <property type="entry name" value="Mal-CoA-ACP_Trans/PKS_FabD"/>
</dbReference>
<dbReference type="GO" id="GO:0004314">
    <property type="term" value="F:[acyl-carrier-protein] S-malonyltransferase activity"/>
    <property type="evidence" value="ECO:0007669"/>
    <property type="project" value="UniProtKB-EC"/>
</dbReference>
<dbReference type="SMART" id="SM00827">
    <property type="entry name" value="PKS_AT"/>
    <property type="match status" value="1"/>
</dbReference>
<evidence type="ECO:0000256" key="1">
    <source>
        <dbReference type="ARBA" id="ARBA00013258"/>
    </source>
</evidence>
<evidence type="ECO:0000313" key="7">
    <source>
        <dbReference type="Proteomes" id="UP000005387"/>
    </source>
</evidence>
<protein>
    <recommendedName>
        <fullName evidence="1">[acyl-carrier-protein] S-malonyltransferase</fullName>
        <ecNumber evidence="1">2.3.1.39</ecNumber>
    </recommendedName>
</protein>
<name>E0I747_9BACL</name>
<dbReference type="EC" id="2.3.1.39" evidence="1"/>
<dbReference type="STRING" id="717606.PaecuDRAFT_1471"/>
<dbReference type="RefSeq" id="WP_006037482.1">
    <property type="nucleotide sequence ID" value="NZ_AEDD01000003.1"/>
</dbReference>
<comment type="catalytic activity">
    <reaction evidence="4">
        <text>holo-[ACP] + malonyl-CoA = malonyl-[ACP] + CoA</text>
        <dbReference type="Rhea" id="RHEA:41792"/>
        <dbReference type="Rhea" id="RHEA-COMP:9623"/>
        <dbReference type="Rhea" id="RHEA-COMP:9685"/>
        <dbReference type="ChEBI" id="CHEBI:57287"/>
        <dbReference type="ChEBI" id="CHEBI:57384"/>
        <dbReference type="ChEBI" id="CHEBI:64479"/>
        <dbReference type="ChEBI" id="CHEBI:78449"/>
        <dbReference type="EC" id="2.3.1.39"/>
    </reaction>
</comment>
<dbReference type="Pfam" id="PF00698">
    <property type="entry name" value="Acyl_transf_1"/>
    <property type="match status" value="1"/>
</dbReference>
<dbReference type="PANTHER" id="PTHR42681:SF1">
    <property type="entry name" value="MALONYL-COA-ACYL CARRIER PROTEIN TRANSACYLASE, MITOCHONDRIAL"/>
    <property type="match status" value="1"/>
</dbReference>
<dbReference type="SUPFAM" id="SSF52151">
    <property type="entry name" value="FabD/lysophospholipase-like"/>
    <property type="match status" value="1"/>
</dbReference>
<dbReference type="InterPro" id="IPR001227">
    <property type="entry name" value="Ac_transferase_dom_sf"/>
</dbReference>
<organism evidence="6 7">
    <name type="scientific">Paenibacillus curdlanolyticus YK9</name>
    <dbReference type="NCBI Taxonomy" id="717606"/>
    <lineage>
        <taxon>Bacteria</taxon>
        <taxon>Bacillati</taxon>
        <taxon>Bacillota</taxon>
        <taxon>Bacilli</taxon>
        <taxon>Bacillales</taxon>
        <taxon>Paenibacillaceae</taxon>
        <taxon>Paenibacillus</taxon>
    </lineage>
</organism>
<dbReference type="AlphaFoldDB" id="E0I747"/>
<dbReference type="PANTHER" id="PTHR42681">
    <property type="entry name" value="MALONYL-COA-ACYL CARRIER PROTEIN TRANSACYLASE, MITOCHONDRIAL"/>
    <property type="match status" value="1"/>
</dbReference>
<dbReference type="NCBIfam" id="TIGR00128">
    <property type="entry name" value="fabD"/>
    <property type="match status" value="1"/>
</dbReference>
<dbReference type="InterPro" id="IPR004410">
    <property type="entry name" value="Malonyl_CoA-ACP_transAc_FabD"/>
</dbReference>
<accession>E0I747</accession>
<dbReference type="EMBL" id="AEDD01000003">
    <property type="protein sequence ID" value="EFM11863.1"/>
    <property type="molecule type" value="Genomic_DNA"/>
</dbReference>
<dbReference type="InterPro" id="IPR016036">
    <property type="entry name" value="Malonyl_transacylase_ACP-bd"/>
</dbReference>
<keyword evidence="7" id="KW-1185">Reference proteome</keyword>
<proteinExistence type="predicted"/>
<dbReference type="OrthoDB" id="9805460at2"/>
<evidence type="ECO:0000256" key="2">
    <source>
        <dbReference type="ARBA" id="ARBA00022679"/>
    </source>
</evidence>
<dbReference type="GO" id="GO:0006633">
    <property type="term" value="P:fatty acid biosynthetic process"/>
    <property type="evidence" value="ECO:0007669"/>
    <property type="project" value="TreeGrafter"/>
</dbReference>
<keyword evidence="2" id="KW-0808">Transferase</keyword>
<dbReference type="InterPro" id="IPR016035">
    <property type="entry name" value="Acyl_Trfase/lysoPLipase"/>
</dbReference>
<gene>
    <name evidence="6" type="ORF">PaecuDRAFT_1471</name>
</gene>
<dbReference type="eggNOG" id="COG0331">
    <property type="taxonomic scope" value="Bacteria"/>
</dbReference>
<feature type="domain" description="Malonyl-CoA:ACP transacylase (MAT)" evidence="5">
    <location>
        <begin position="6"/>
        <end position="343"/>
    </location>
</feature>
<dbReference type="Gene3D" id="3.30.70.250">
    <property type="entry name" value="Malonyl-CoA ACP transacylase, ACP-binding"/>
    <property type="match status" value="1"/>
</dbReference>
<evidence type="ECO:0000313" key="6">
    <source>
        <dbReference type="EMBL" id="EFM11863.1"/>
    </source>
</evidence>